<evidence type="ECO:0000256" key="2">
    <source>
        <dbReference type="ARBA" id="ARBA00023054"/>
    </source>
</evidence>
<accession>A0A251VAC1</accession>
<keyword evidence="7" id="KW-1185">Reference proteome</keyword>
<dbReference type="InParanoid" id="A0A251VAC1"/>
<evidence type="ECO:0000256" key="1">
    <source>
        <dbReference type="ARBA" id="ARBA00006836"/>
    </source>
</evidence>
<gene>
    <name evidence="6" type="ORF">HannXRQ_Chr03g0088101</name>
</gene>
<dbReference type="Gene3D" id="1.10.10.1890">
    <property type="entry name" value="Ska1 microtubule binding domain-like"/>
    <property type="match status" value="1"/>
</dbReference>
<evidence type="ECO:0000313" key="7">
    <source>
        <dbReference type="Proteomes" id="UP000215914"/>
    </source>
</evidence>
<sequence length="313" mass="35126">MFVFGLFKVFSYTLIRPGEFSGYILVGFSLFLACLNQYQSRETAMDVKQASLSLDSIVSSFNARIAELQDLVVARNMYPASSVTDLSAVDATLKALELQLQQIKDRLREETLAIPKAKKLIQASLQQQKKLQNMSAYVPSYLPQPEREEVAECSVIDEPSRQDHSFGIHDPKEEPLPLPKVIEKKGRGSPPVWYITADELDSLSSYMRGRLTLDKINAAINDMAAYAEANSQLMTAPRKKLTESTLEKALEIRDIGATEGVKGKHFFLETDVKGPTLKLDNTGKAIFTVLRHLGRLSESRIKNHRVFVLLRPH</sequence>
<comment type="similarity">
    <text evidence="1">Belongs to the SKA1 family.</text>
</comment>
<keyword evidence="2 5" id="KW-0175">Coiled coil</keyword>
<dbReference type="GO" id="GO:0000278">
    <property type="term" value="P:mitotic cell cycle"/>
    <property type="evidence" value="ECO:0000318"/>
    <property type="project" value="GO_Central"/>
</dbReference>
<name>A0A251VAC1_HELAN</name>
<dbReference type="EMBL" id="CM007892">
    <property type="protein sequence ID" value="OTG32568.1"/>
    <property type="molecule type" value="Genomic_DNA"/>
</dbReference>
<dbReference type="GO" id="GO:0008017">
    <property type="term" value="F:microtubule binding"/>
    <property type="evidence" value="ECO:0000318"/>
    <property type="project" value="GO_Central"/>
</dbReference>
<dbReference type="PANTHER" id="PTHR28573:SF1">
    <property type="entry name" value="SPINDLE AND KINETOCHORE-ASSOCIATED PROTEIN 1"/>
    <property type="match status" value="1"/>
</dbReference>
<dbReference type="FunCoup" id="A0A251VAC1">
    <property type="interactions" value="1072"/>
</dbReference>
<feature type="coiled-coil region" evidence="5">
    <location>
        <begin position="86"/>
        <end position="113"/>
    </location>
</feature>
<dbReference type="Proteomes" id="UP000215914">
    <property type="component" value="Chromosome 3"/>
</dbReference>
<dbReference type="GO" id="GO:0000940">
    <property type="term" value="C:outer kinetochore"/>
    <property type="evidence" value="ECO:0000318"/>
    <property type="project" value="GO_Central"/>
</dbReference>
<protein>
    <recommendedName>
        <fullName evidence="3">SKA complex subunit 1 homolog</fullName>
    </recommendedName>
    <alternativeName>
        <fullName evidence="4">Spindle and kinetochore-associated protein 1 homolog</fullName>
    </alternativeName>
</protein>
<dbReference type="GO" id="GO:0031110">
    <property type="term" value="P:regulation of microtubule polymerization or depolymerization"/>
    <property type="evidence" value="ECO:0000318"/>
    <property type="project" value="GO_Central"/>
</dbReference>
<dbReference type="PANTHER" id="PTHR28573">
    <property type="entry name" value="SPINDLE AND KINETOCHORE-ASSOCIATED PROTEIN 1"/>
    <property type="match status" value="1"/>
</dbReference>
<dbReference type="GO" id="GO:0005876">
    <property type="term" value="C:spindle microtubule"/>
    <property type="evidence" value="ECO:0000318"/>
    <property type="project" value="GO_Central"/>
</dbReference>
<dbReference type="FunFam" id="1.10.10.1890:FF:000002">
    <property type="entry name" value="Spindle and kinetochore-associated protein 1"/>
    <property type="match status" value="1"/>
</dbReference>
<evidence type="ECO:0000256" key="5">
    <source>
        <dbReference type="SAM" id="Coils"/>
    </source>
</evidence>
<reference evidence="7" key="1">
    <citation type="journal article" date="2017" name="Nature">
        <title>The sunflower genome provides insights into oil metabolism, flowering and Asterid evolution.</title>
        <authorList>
            <person name="Badouin H."/>
            <person name="Gouzy J."/>
            <person name="Grassa C.J."/>
            <person name="Murat F."/>
            <person name="Staton S.E."/>
            <person name="Cottret L."/>
            <person name="Lelandais-Briere C."/>
            <person name="Owens G.L."/>
            <person name="Carrere S."/>
            <person name="Mayjonade B."/>
            <person name="Legrand L."/>
            <person name="Gill N."/>
            <person name="Kane N.C."/>
            <person name="Bowers J.E."/>
            <person name="Hubner S."/>
            <person name="Bellec A."/>
            <person name="Berard A."/>
            <person name="Berges H."/>
            <person name="Blanchet N."/>
            <person name="Boniface M.C."/>
            <person name="Brunel D."/>
            <person name="Catrice O."/>
            <person name="Chaidir N."/>
            <person name="Claudel C."/>
            <person name="Donnadieu C."/>
            <person name="Faraut T."/>
            <person name="Fievet G."/>
            <person name="Helmstetter N."/>
            <person name="King M."/>
            <person name="Knapp S.J."/>
            <person name="Lai Z."/>
            <person name="Le Paslier M.C."/>
            <person name="Lippi Y."/>
            <person name="Lorenzon L."/>
            <person name="Mandel J.R."/>
            <person name="Marage G."/>
            <person name="Marchand G."/>
            <person name="Marquand E."/>
            <person name="Bret-Mestries E."/>
            <person name="Morien E."/>
            <person name="Nambeesan S."/>
            <person name="Nguyen T."/>
            <person name="Pegot-Espagnet P."/>
            <person name="Pouilly N."/>
            <person name="Raftis F."/>
            <person name="Sallet E."/>
            <person name="Schiex T."/>
            <person name="Thomas J."/>
            <person name="Vandecasteele C."/>
            <person name="Vares D."/>
            <person name="Vear F."/>
            <person name="Vautrin S."/>
            <person name="Crespi M."/>
            <person name="Mangin B."/>
            <person name="Burke J.M."/>
            <person name="Salse J."/>
            <person name="Munos S."/>
            <person name="Vincourt P."/>
            <person name="Rieseberg L.H."/>
            <person name="Langlade N.B."/>
        </authorList>
    </citation>
    <scope>NUCLEOTIDE SEQUENCE [LARGE SCALE GENOMIC DNA]</scope>
    <source>
        <strain evidence="7">cv. SF193</strain>
    </source>
</reference>
<evidence type="ECO:0000256" key="3">
    <source>
        <dbReference type="ARBA" id="ARBA00068507"/>
    </source>
</evidence>
<dbReference type="InterPro" id="IPR009829">
    <property type="entry name" value="SKA1"/>
</dbReference>
<dbReference type="OMA" id="PTGMRED"/>
<dbReference type="Pfam" id="PF07160">
    <property type="entry name" value="SKA1"/>
    <property type="match status" value="1"/>
</dbReference>
<evidence type="ECO:0000313" key="6">
    <source>
        <dbReference type="EMBL" id="OTG32568.1"/>
    </source>
</evidence>
<proteinExistence type="inferred from homology"/>
<evidence type="ECO:0000256" key="4">
    <source>
        <dbReference type="ARBA" id="ARBA00075755"/>
    </source>
</evidence>
<dbReference type="AlphaFoldDB" id="A0A251VAC1"/>
<dbReference type="GO" id="GO:0007059">
    <property type="term" value="P:chromosome segregation"/>
    <property type="evidence" value="ECO:0000318"/>
    <property type="project" value="GO_Central"/>
</dbReference>
<organism evidence="6 7">
    <name type="scientific">Helianthus annuus</name>
    <name type="common">Common sunflower</name>
    <dbReference type="NCBI Taxonomy" id="4232"/>
    <lineage>
        <taxon>Eukaryota</taxon>
        <taxon>Viridiplantae</taxon>
        <taxon>Streptophyta</taxon>
        <taxon>Embryophyta</taxon>
        <taxon>Tracheophyta</taxon>
        <taxon>Spermatophyta</taxon>
        <taxon>Magnoliopsida</taxon>
        <taxon>eudicotyledons</taxon>
        <taxon>Gunneridae</taxon>
        <taxon>Pentapetalae</taxon>
        <taxon>asterids</taxon>
        <taxon>campanulids</taxon>
        <taxon>Asterales</taxon>
        <taxon>Asteraceae</taxon>
        <taxon>Asteroideae</taxon>
        <taxon>Heliantheae alliance</taxon>
        <taxon>Heliantheae</taxon>
        <taxon>Helianthus</taxon>
    </lineage>
</organism>
<dbReference type="GO" id="GO:0051301">
    <property type="term" value="P:cell division"/>
    <property type="evidence" value="ECO:0007669"/>
    <property type="project" value="InterPro"/>
</dbReference>
<dbReference type="GO" id="GO:0072686">
    <property type="term" value="C:mitotic spindle"/>
    <property type="evidence" value="ECO:0000318"/>
    <property type="project" value="GO_Central"/>
</dbReference>
<dbReference type="InterPro" id="IPR042031">
    <property type="entry name" value="SKA1_MBD_sf"/>
</dbReference>
<dbReference type="STRING" id="4232.A0A251VAC1"/>